<comment type="caution">
    <text evidence="8">Lacks conserved residue(s) required for the propagation of feature annotation.</text>
</comment>
<feature type="chain" id="PRO_5042197473" description="Peptidase M12B domain-containing protein" evidence="11">
    <location>
        <begin position="17"/>
        <end position="854"/>
    </location>
</feature>
<evidence type="ECO:0000256" key="1">
    <source>
        <dbReference type="ARBA" id="ARBA00022670"/>
    </source>
</evidence>
<dbReference type="GO" id="GO:0004222">
    <property type="term" value="F:metalloendopeptidase activity"/>
    <property type="evidence" value="ECO:0007669"/>
    <property type="project" value="InterPro"/>
</dbReference>
<comment type="caution">
    <text evidence="13">The sequence shown here is derived from an EMBL/GenBank/DDBJ whole genome shotgun (WGS) entry which is preliminary data.</text>
</comment>
<organism evidence="13 14">
    <name type="scientific">Potamilus streckersoni</name>
    <dbReference type="NCBI Taxonomy" id="2493646"/>
    <lineage>
        <taxon>Eukaryota</taxon>
        <taxon>Metazoa</taxon>
        <taxon>Spiralia</taxon>
        <taxon>Lophotrochozoa</taxon>
        <taxon>Mollusca</taxon>
        <taxon>Bivalvia</taxon>
        <taxon>Autobranchia</taxon>
        <taxon>Heteroconchia</taxon>
        <taxon>Palaeoheterodonta</taxon>
        <taxon>Unionida</taxon>
        <taxon>Unionoidea</taxon>
        <taxon>Unionidae</taxon>
        <taxon>Ambleminae</taxon>
        <taxon>Lampsilini</taxon>
        <taxon>Potamilus</taxon>
    </lineage>
</organism>
<keyword evidence="2" id="KW-0479">Metal-binding</keyword>
<evidence type="ECO:0000256" key="6">
    <source>
        <dbReference type="ARBA" id="ARBA00023157"/>
    </source>
</evidence>
<evidence type="ECO:0000256" key="10">
    <source>
        <dbReference type="SAM" id="Phobius"/>
    </source>
</evidence>
<feature type="region of interest" description="Disordered" evidence="9">
    <location>
        <begin position="740"/>
        <end position="766"/>
    </location>
</feature>
<dbReference type="Pfam" id="PF17771">
    <property type="entry name" value="ADAMTS_CR_2"/>
    <property type="match status" value="1"/>
</dbReference>
<reference evidence="13" key="1">
    <citation type="journal article" date="2021" name="Genome Biol. Evol.">
        <title>A High-Quality Reference Genome for a Parasitic Bivalve with Doubly Uniparental Inheritance (Bivalvia: Unionida).</title>
        <authorList>
            <person name="Smith C.H."/>
        </authorList>
    </citation>
    <scope>NUCLEOTIDE SEQUENCE</scope>
    <source>
        <strain evidence="13">CHS0354</strain>
    </source>
</reference>
<protein>
    <recommendedName>
        <fullName evidence="12">Peptidase M12B domain-containing protein</fullName>
    </recommendedName>
</protein>
<keyword evidence="11" id="KW-0732">Signal</keyword>
<keyword evidence="3" id="KW-0378">Hydrolase</keyword>
<dbReference type="EMBL" id="JAEAOA010000080">
    <property type="protein sequence ID" value="KAK3594602.1"/>
    <property type="molecule type" value="Genomic_DNA"/>
</dbReference>
<evidence type="ECO:0000256" key="4">
    <source>
        <dbReference type="ARBA" id="ARBA00022833"/>
    </source>
</evidence>
<dbReference type="SMART" id="SM00608">
    <property type="entry name" value="ACR"/>
    <property type="match status" value="1"/>
</dbReference>
<evidence type="ECO:0000259" key="12">
    <source>
        <dbReference type="PROSITE" id="PS50215"/>
    </source>
</evidence>
<keyword evidence="10" id="KW-0472">Membrane</keyword>
<feature type="domain" description="Peptidase M12B" evidence="12">
    <location>
        <begin position="53"/>
        <end position="282"/>
    </location>
</feature>
<evidence type="ECO:0000256" key="3">
    <source>
        <dbReference type="ARBA" id="ARBA00022801"/>
    </source>
</evidence>
<evidence type="ECO:0000256" key="8">
    <source>
        <dbReference type="PROSITE-ProRule" id="PRU00276"/>
    </source>
</evidence>
<gene>
    <name evidence="13" type="ORF">CHS0354_000395</name>
</gene>
<reference evidence="13" key="3">
    <citation type="submission" date="2023-05" db="EMBL/GenBank/DDBJ databases">
        <authorList>
            <person name="Smith C.H."/>
        </authorList>
    </citation>
    <scope>NUCLEOTIDE SEQUENCE</scope>
    <source>
        <strain evidence="13">CHS0354</strain>
        <tissue evidence="13">Mantle</tissue>
    </source>
</reference>
<name>A0AAE0VZ58_9BIVA</name>
<evidence type="ECO:0000256" key="9">
    <source>
        <dbReference type="SAM" id="MobiDB-lite"/>
    </source>
</evidence>
<dbReference type="Gene3D" id="3.40.1620.60">
    <property type="match status" value="1"/>
</dbReference>
<dbReference type="InterPro" id="IPR001590">
    <property type="entry name" value="Peptidase_M12B"/>
</dbReference>
<evidence type="ECO:0000256" key="11">
    <source>
        <dbReference type="SAM" id="SignalP"/>
    </source>
</evidence>
<feature type="signal peptide" evidence="11">
    <location>
        <begin position="1"/>
        <end position="16"/>
    </location>
</feature>
<keyword evidence="10" id="KW-1133">Transmembrane helix</keyword>
<dbReference type="GO" id="GO:0006508">
    <property type="term" value="P:proteolysis"/>
    <property type="evidence" value="ECO:0007669"/>
    <property type="project" value="UniProtKB-KW"/>
</dbReference>
<dbReference type="Gene3D" id="3.40.390.10">
    <property type="entry name" value="Collagenase (Catalytic Domain)"/>
    <property type="match status" value="1"/>
</dbReference>
<dbReference type="SUPFAM" id="SSF55486">
    <property type="entry name" value="Metalloproteases ('zincins'), catalytic domain"/>
    <property type="match status" value="1"/>
</dbReference>
<keyword evidence="10" id="KW-0812">Transmembrane</keyword>
<keyword evidence="4" id="KW-0862">Zinc</keyword>
<keyword evidence="1" id="KW-0645">Protease</keyword>
<feature type="transmembrane region" description="Helical" evidence="10">
    <location>
        <begin position="689"/>
        <end position="714"/>
    </location>
</feature>
<evidence type="ECO:0000313" key="13">
    <source>
        <dbReference type="EMBL" id="KAK3594602.1"/>
    </source>
</evidence>
<accession>A0AAE0VZ58</accession>
<evidence type="ECO:0000313" key="14">
    <source>
        <dbReference type="Proteomes" id="UP001195483"/>
    </source>
</evidence>
<keyword evidence="7" id="KW-0325">Glycoprotein</keyword>
<keyword evidence="5" id="KW-0482">Metalloprotease</keyword>
<proteinExistence type="predicted"/>
<evidence type="ECO:0000256" key="7">
    <source>
        <dbReference type="ARBA" id="ARBA00023180"/>
    </source>
</evidence>
<dbReference type="AlphaFoldDB" id="A0AAE0VZ58"/>
<evidence type="ECO:0000256" key="5">
    <source>
        <dbReference type="ARBA" id="ARBA00023049"/>
    </source>
</evidence>
<dbReference type="InterPro" id="IPR024079">
    <property type="entry name" value="MetalloPept_cat_dom_sf"/>
</dbReference>
<dbReference type="InterPro" id="IPR006586">
    <property type="entry name" value="ADAM_Cys-rich"/>
</dbReference>
<reference evidence="13" key="2">
    <citation type="journal article" date="2021" name="Genome Biol. Evol.">
        <title>Developing a high-quality reference genome for a parasitic bivalve with doubly uniparental inheritance (Bivalvia: Unionida).</title>
        <authorList>
            <person name="Smith C.H."/>
        </authorList>
    </citation>
    <scope>NUCLEOTIDE SEQUENCE</scope>
    <source>
        <strain evidence="13">CHS0354</strain>
        <tissue evidence="13">Mantle</tissue>
    </source>
</reference>
<keyword evidence="14" id="KW-1185">Reference proteome</keyword>
<keyword evidence="6" id="KW-1015">Disulfide bond</keyword>
<sequence length="854" mass="94688">MMLWFIWIVLLTYGLGSLGTLGNGNQFYYQELPIPGPAHRYKNKQKRESSSFYKVDALIIVDFSLNLRLRNIFSEYFLNVYDSNAIIRNTYMFLIERVNGRFSLLDDSKFMIRIAVTDIYIADSLANTPWSSTIQYTSEIGATKALEELNSWLRASSQVTVPKNITVIALTAMKLLDNSNRAVQGISQNGSICSGSNVIILQETFDFILVTVATHYIARSMGAHEDGKENNCSADNHFIMSTPNMAITGETKSNPWRFSECSTREIKNFISSLSNACFARLTNVTGVQINFSGTSLTVDQQCKIIKGTSSYMCRIPLGGKYEEMCTGMYCYNATNNMCDLVVPREGTLCGNGKWCINGVCVSSFTAPSANANCAYGDQPVIEFSTAGCSSYISSASSECYNVNVSLACCYTCLTQVSVTKDCPYGNRISSCTIRHRDCYNASINSDCCKTCYYYETAFPDCLYGDRIGSCGSIPAMDCYNATINVNCCDTCRSRYTFYEDCEYGDKVAWCASISGRDCYNESTSKNCCGTCNKLINYFPEDCAYGDRVDWCNSISSRDCYNATTNRACCKSCSSYSTFIPDCEYGNRIAFCDSVLGMDCYNDAINRNCCQTCLSFRTFYFNCLYGDYVSGCRLSECSSYSMDKLKKCCGTCGTNFQRTSPAAIIATVPTTNKFLDSHETATAATSNDGWVGPVVGTIVGVVIAVVSIISVLYYLRRRQRLKKTQQVHQQQQLKEMTRNGLPMTPIRDFQSDKPPIPPPRDSQGSWVSHEGDAEETYAYIYPNDIENASGTATNTSVEYDTGYSTNGNANEYLEPVGSKQYSAYFGYVEVIGTGGAGKDEGYLNLRTEVDATCVR</sequence>
<dbReference type="PROSITE" id="PS50215">
    <property type="entry name" value="ADAM_MEPRO"/>
    <property type="match status" value="1"/>
</dbReference>
<dbReference type="InterPro" id="IPR041645">
    <property type="entry name" value="ADAMTS_CR_2"/>
</dbReference>
<evidence type="ECO:0000256" key="2">
    <source>
        <dbReference type="ARBA" id="ARBA00022723"/>
    </source>
</evidence>
<dbReference type="Proteomes" id="UP001195483">
    <property type="component" value="Unassembled WGS sequence"/>
</dbReference>
<dbReference type="GO" id="GO:0046872">
    <property type="term" value="F:metal ion binding"/>
    <property type="evidence" value="ECO:0007669"/>
    <property type="project" value="UniProtKB-KW"/>
</dbReference>